<dbReference type="InterPro" id="IPR052708">
    <property type="entry name" value="PxpC"/>
</dbReference>
<accession>A0ABT9V881</accession>
<evidence type="ECO:0000256" key="3">
    <source>
        <dbReference type="ARBA" id="ARBA00022840"/>
    </source>
</evidence>
<name>A0ABT9V881_9BACL</name>
<evidence type="ECO:0000256" key="1">
    <source>
        <dbReference type="ARBA" id="ARBA00022741"/>
    </source>
</evidence>
<dbReference type="EMBL" id="JAUSTU010000021">
    <property type="protein sequence ID" value="MDQ0157160.1"/>
    <property type="molecule type" value="Genomic_DNA"/>
</dbReference>
<keyword evidence="1" id="KW-0547">Nucleotide-binding</keyword>
<keyword evidence="2" id="KW-0378">Hydrolase</keyword>
<dbReference type="RefSeq" id="WP_307151631.1">
    <property type="nucleotide sequence ID" value="NZ_JAUSTU010000021.1"/>
</dbReference>
<dbReference type="Gene3D" id="2.40.100.10">
    <property type="entry name" value="Cyclophilin-like"/>
    <property type="match status" value="1"/>
</dbReference>
<evidence type="ECO:0000313" key="5">
    <source>
        <dbReference type="EMBL" id="MDQ0157160.1"/>
    </source>
</evidence>
<feature type="domain" description="Carboxyltransferase" evidence="4">
    <location>
        <begin position="23"/>
        <end position="309"/>
    </location>
</feature>
<proteinExistence type="predicted"/>
<gene>
    <name evidence="5" type="ORF">J2S07_003488</name>
</gene>
<keyword evidence="3" id="KW-0067">ATP-binding</keyword>
<dbReference type="Pfam" id="PF02626">
    <property type="entry name" value="CT_A_B"/>
    <property type="match status" value="1"/>
</dbReference>
<evidence type="ECO:0000313" key="6">
    <source>
        <dbReference type="Proteomes" id="UP001231362"/>
    </source>
</evidence>
<dbReference type="SUPFAM" id="SSF50891">
    <property type="entry name" value="Cyclophilin-like"/>
    <property type="match status" value="1"/>
</dbReference>
<evidence type="ECO:0000256" key="2">
    <source>
        <dbReference type="ARBA" id="ARBA00022801"/>
    </source>
</evidence>
<keyword evidence="6" id="KW-1185">Reference proteome</keyword>
<dbReference type="NCBIfam" id="TIGR00724">
    <property type="entry name" value="urea_amlyse_rel"/>
    <property type="match status" value="1"/>
</dbReference>
<evidence type="ECO:0000259" key="4">
    <source>
        <dbReference type="SMART" id="SM00797"/>
    </source>
</evidence>
<dbReference type="PANTHER" id="PTHR43309">
    <property type="entry name" value="5-OXOPROLINASE SUBUNIT C"/>
    <property type="match status" value="1"/>
</dbReference>
<dbReference type="SMART" id="SM00797">
    <property type="entry name" value="AHS2"/>
    <property type="match status" value="1"/>
</dbReference>
<dbReference type="InterPro" id="IPR003778">
    <property type="entry name" value="CT_A_B"/>
</dbReference>
<dbReference type="PANTHER" id="PTHR43309:SF5">
    <property type="entry name" value="5-OXOPROLINASE SUBUNIT C"/>
    <property type="match status" value="1"/>
</dbReference>
<dbReference type="InterPro" id="IPR029000">
    <property type="entry name" value="Cyclophilin-like_dom_sf"/>
</dbReference>
<sequence length="322" mass="35810">MISILKPGLLTTIQDLGRYGYQKDGVVVGGAMDTYSHRVANILVGNDENAPTIEMTLIGATIQFSRDSLIAITGGNLSPTIDNKRLPMWRPILIRKNQILSFGECIDGCRAYLSLAGGIWIPKVLGSASTYARAKMGGWHGRPLEAEDQIPLGDLQGLSKKIMEVVHSEGNPKWSVPAQNMTPFIRMIKGREFHAFTRESQNLLFNSEFQITPASDRMGYRLSGPALLLKEKKEMLSEAVDFGTIQVTSDGKPVILLADRQTTGGYPKIAHVISADLPILAQMKPGDRIRFREVALEEAQALLREQERYFSILKRLIELKFR</sequence>
<reference evidence="5 6" key="1">
    <citation type="submission" date="2023-07" db="EMBL/GenBank/DDBJ databases">
        <title>Genomic Encyclopedia of Type Strains, Phase IV (KMG-IV): sequencing the most valuable type-strain genomes for metagenomic binning, comparative biology and taxonomic classification.</title>
        <authorList>
            <person name="Goeker M."/>
        </authorList>
    </citation>
    <scope>NUCLEOTIDE SEQUENCE [LARGE SCALE GENOMIC DNA]</scope>
    <source>
        <strain evidence="5 6">DSM 23948</strain>
    </source>
</reference>
<protein>
    <submittedName>
        <fullName evidence="5">Antagonist of KipI</fullName>
    </submittedName>
</protein>
<dbReference type="Proteomes" id="UP001231362">
    <property type="component" value="Unassembled WGS sequence"/>
</dbReference>
<organism evidence="5 6">
    <name type="scientific">Anoxybacillus andreesenii</name>
    <dbReference type="NCBI Taxonomy" id="1325932"/>
    <lineage>
        <taxon>Bacteria</taxon>
        <taxon>Bacillati</taxon>
        <taxon>Bacillota</taxon>
        <taxon>Bacilli</taxon>
        <taxon>Bacillales</taxon>
        <taxon>Anoxybacillaceae</taxon>
        <taxon>Anoxybacillus</taxon>
    </lineage>
</organism>
<comment type="caution">
    <text evidence="5">The sequence shown here is derived from an EMBL/GenBank/DDBJ whole genome shotgun (WGS) entry which is preliminary data.</text>
</comment>